<proteinExistence type="predicted"/>
<sequence>MLCENQKLLSGYRHGRAPLQLLHLSEAIKSCNFFQK</sequence>
<protein>
    <submittedName>
        <fullName evidence="1">Uncharacterized protein</fullName>
    </submittedName>
</protein>
<comment type="caution">
    <text evidence="1">The sequence shown here is derived from an EMBL/GenBank/DDBJ whole genome shotgun (WGS) entry which is preliminary data.</text>
</comment>
<dbReference type="EMBL" id="JYDR01003391">
    <property type="protein sequence ID" value="KRY61612.1"/>
    <property type="molecule type" value="Genomic_DNA"/>
</dbReference>
<name>A0A0V1DJ57_TRIPS</name>
<organism evidence="1 2">
    <name type="scientific">Trichinella pseudospiralis</name>
    <name type="common">Parasitic roundworm</name>
    <dbReference type="NCBI Taxonomy" id="6337"/>
    <lineage>
        <taxon>Eukaryota</taxon>
        <taxon>Metazoa</taxon>
        <taxon>Ecdysozoa</taxon>
        <taxon>Nematoda</taxon>
        <taxon>Enoplea</taxon>
        <taxon>Dorylaimia</taxon>
        <taxon>Trichinellida</taxon>
        <taxon>Trichinellidae</taxon>
        <taxon>Trichinella</taxon>
    </lineage>
</organism>
<dbReference type="AlphaFoldDB" id="A0A0V1DJ57"/>
<dbReference type="Proteomes" id="UP000054632">
    <property type="component" value="Unassembled WGS sequence"/>
</dbReference>
<accession>A0A0V1DJ57</accession>
<reference evidence="1 2" key="1">
    <citation type="submission" date="2015-01" db="EMBL/GenBank/DDBJ databases">
        <title>Evolution of Trichinella species and genotypes.</title>
        <authorList>
            <person name="Korhonen P.K."/>
            <person name="Edoardo P."/>
            <person name="Giuseppe L.R."/>
            <person name="Gasser R.B."/>
        </authorList>
    </citation>
    <scope>NUCLEOTIDE SEQUENCE [LARGE SCALE GENOMIC DNA]</scope>
    <source>
        <strain evidence="1">ISS13</strain>
    </source>
</reference>
<evidence type="ECO:0000313" key="2">
    <source>
        <dbReference type="Proteomes" id="UP000054632"/>
    </source>
</evidence>
<gene>
    <name evidence="1" type="ORF">T4A_1396</name>
</gene>
<evidence type="ECO:0000313" key="1">
    <source>
        <dbReference type="EMBL" id="KRY61612.1"/>
    </source>
</evidence>